<evidence type="ECO:0000313" key="3">
    <source>
        <dbReference type="Proteomes" id="UP000012313"/>
    </source>
</evidence>
<dbReference type="AlphaFoldDB" id="N1WQH8"/>
<comment type="caution">
    <text evidence="2">The sequence shown here is derived from an EMBL/GenBank/DDBJ whole genome shotgun (WGS) entry which is preliminary data.</text>
</comment>
<dbReference type="PANTHER" id="PTHR46889:SF4">
    <property type="entry name" value="TRANSPOSASE INSO FOR INSERTION SEQUENCE ELEMENT IS911B-RELATED"/>
    <property type="match status" value="1"/>
</dbReference>
<dbReference type="InterPro" id="IPR012337">
    <property type="entry name" value="RNaseH-like_sf"/>
</dbReference>
<sequence length="68" mass="7906">MTEENHCYENAVAERVNKTLKYEFGFVNSFASFKEAIVAVKRVVSLYNKVRLHRHLGFLTPEFVLRAS</sequence>
<keyword evidence="3" id="KW-1185">Reference proteome</keyword>
<dbReference type="InterPro" id="IPR001584">
    <property type="entry name" value="Integrase_cat-core"/>
</dbReference>
<dbReference type="SUPFAM" id="SSF53098">
    <property type="entry name" value="Ribonuclease H-like"/>
    <property type="match status" value="1"/>
</dbReference>
<dbReference type="GO" id="GO:0003676">
    <property type="term" value="F:nucleic acid binding"/>
    <property type="evidence" value="ECO:0007669"/>
    <property type="project" value="InterPro"/>
</dbReference>
<feature type="domain" description="Integrase catalytic" evidence="1">
    <location>
        <begin position="1"/>
        <end position="61"/>
    </location>
</feature>
<dbReference type="PANTHER" id="PTHR46889">
    <property type="entry name" value="TRANSPOSASE INSF FOR INSERTION SEQUENCE IS3B-RELATED"/>
    <property type="match status" value="1"/>
</dbReference>
<proteinExistence type="predicted"/>
<dbReference type="STRING" id="1218598.LEP1GSC060_1840"/>
<evidence type="ECO:0000259" key="1">
    <source>
        <dbReference type="Pfam" id="PF13683"/>
    </source>
</evidence>
<dbReference type="InterPro" id="IPR036397">
    <property type="entry name" value="RNaseH_sf"/>
</dbReference>
<dbReference type="OrthoDB" id="345346at2"/>
<dbReference type="Gene3D" id="3.30.420.10">
    <property type="entry name" value="Ribonuclease H-like superfamily/Ribonuclease H"/>
    <property type="match status" value="1"/>
</dbReference>
<dbReference type="Proteomes" id="UP000012313">
    <property type="component" value="Unassembled WGS sequence"/>
</dbReference>
<dbReference type="EMBL" id="AOHC02000026">
    <property type="protein sequence ID" value="EMY78068.1"/>
    <property type="molecule type" value="Genomic_DNA"/>
</dbReference>
<dbReference type="GO" id="GO:0015074">
    <property type="term" value="P:DNA integration"/>
    <property type="evidence" value="ECO:0007669"/>
    <property type="project" value="InterPro"/>
</dbReference>
<gene>
    <name evidence="2" type="ORF">LEP1GSC060_1840</name>
</gene>
<name>N1WQH8_9LEPT</name>
<protein>
    <submittedName>
        <fullName evidence="2">Integrase core domain protein</fullName>
    </submittedName>
</protein>
<dbReference type="Pfam" id="PF13683">
    <property type="entry name" value="rve_3"/>
    <property type="match status" value="1"/>
</dbReference>
<organism evidence="2 3">
    <name type="scientific">Leptospira weilii serovar Ranarum str. ICFT</name>
    <dbReference type="NCBI Taxonomy" id="1218598"/>
    <lineage>
        <taxon>Bacteria</taxon>
        <taxon>Pseudomonadati</taxon>
        <taxon>Spirochaetota</taxon>
        <taxon>Spirochaetia</taxon>
        <taxon>Leptospirales</taxon>
        <taxon>Leptospiraceae</taxon>
        <taxon>Leptospira</taxon>
    </lineage>
</organism>
<dbReference type="RefSeq" id="WP_003001020.1">
    <property type="nucleotide sequence ID" value="NZ_AOHC02000026.1"/>
</dbReference>
<dbReference type="InterPro" id="IPR050900">
    <property type="entry name" value="Transposase_IS3/IS150/IS904"/>
</dbReference>
<reference evidence="2" key="1">
    <citation type="submission" date="2013-03" db="EMBL/GenBank/DDBJ databases">
        <authorList>
            <person name="Harkins D.M."/>
            <person name="Durkin A.S."/>
            <person name="Brinkac L.M."/>
            <person name="Haft D.H."/>
            <person name="Selengut J.D."/>
            <person name="Sanka R."/>
            <person name="DePew J."/>
            <person name="Purushe J."/>
            <person name="Hartskeerl R.A."/>
            <person name="Ahmed A."/>
            <person name="van der Linden H."/>
            <person name="Goris M.G.A."/>
            <person name="Vinetz J.M."/>
            <person name="Sutton G.G."/>
            <person name="Nierman W.C."/>
            <person name="Fouts D.E."/>
        </authorList>
    </citation>
    <scope>NUCLEOTIDE SEQUENCE [LARGE SCALE GENOMIC DNA]</scope>
    <source>
        <strain evidence="2">ICFT</strain>
    </source>
</reference>
<accession>N1WQH8</accession>
<evidence type="ECO:0000313" key="2">
    <source>
        <dbReference type="EMBL" id="EMY78068.1"/>
    </source>
</evidence>